<dbReference type="RefSeq" id="WP_086614841.1">
    <property type="nucleotide sequence ID" value="NZ_MTPX02000035.1"/>
</dbReference>
<feature type="transmembrane region" description="Helical" evidence="7">
    <location>
        <begin position="132"/>
        <end position="150"/>
    </location>
</feature>
<comment type="caution">
    <text evidence="8">The sequence shown here is derived from an EMBL/GenBank/DDBJ whole genome shotgun (WGS) entry which is preliminary data.</text>
</comment>
<feature type="transmembrane region" description="Helical" evidence="7">
    <location>
        <begin position="47"/>
        <end position="65"/>
    </location>
</feature>
<feature type="transmembrane region" description="Helical" evidence="7">
    <location>
        <begin position="435"/>
        <end position="457"/>
    </location>
</feature>
<feature type="transmembrane region" description="Helical" evidence="7">
    <location>
        <begin position="368"/>
        <end position="390"/>
    </location>
</feature>
<evidence type="ECO:0000256" key="5">
    <source>
        <dbReference type="ARBA" id="ARBA00023136"/>
    </source>
</evidence>
<feature type="compositionally biased region" description="Basic and acidic residues" evidence="6">
    <location>
        <begin position="1"/>
        <end position="13"/>
    </location>
</feature>
<evidence type="ECO:0000256" key="7">
    <source>
        <dbReference type="SAM" id="Phobius"/>
    </source>
</evidence>
<dbReference type="NCBIfam" id="TIGR00785">
    <property type="entry name" value="dass"/>
    <property type="match status" value="1"/>
</dbReference>
<sequence length="515" mass="54082">MTADDARPVHREAGPAARDASAADDSRPPSKGAPPIRTGFGRETRPVPLAVSLAVGLGLWLIPTPSGLESAAWHLFAIFLATIIGIILKAAPMGALSIIAMAVCAATGVLAPDGDSGDRIGAALSGFSNSTIWLIVSAFFAARAVIASGLGERLAYLFVKVFGRSTIGLAYGLGLADLVTSPAIPSNTARSGYVYPVMMSVARAFGSEPGDKFTHRRLGSYLALTTYNLNLAVSVIFFTGAAPNAMSSRLAESAGVTVNWPGWFMAAVVPGLIGVIVVPLVIYALNRPEIRRTPDAADMAARELRRLGPVTRHEWVTLGVFIGMIALWVLGDSFMSATTVALLGLGALLLSGALTWEQMKAERSAWDTLTWFAALVMMGTYLNELGFIGWLGDNVGAMMGGLGKFAAFAALTGVYALTHYLFASGTAHTASMFSVFLGVGLALGLPGVPLTVFLGAIPTLMGCLTHYGNGPAPLYFGSGFVELGAWWRTGLVVGVVHLIIWLVVGPLWWNVIGVW</sequence>
<dbReference type="InterPro" id="IPR001898">
    <property type="entry name" value="SLC13A/DASS"/>
</dbReference>
<dbReference type="EMBL" id="MTPX02000035">
    <property type="protein sequence ID" value="PHP52980.1"/>
    <property type="molecule type" value="Genomic_DNA"/>
</dbReference>
<keyword evidence="3 7" id="KW-0812">Transmembrane</keyword>
<dbReference type="Pfam" id="PF00939">
    <property type="entry name" value="Na_sulph_symp"/>
    <property type="match status" value="1"/>
</dbReference>
<comment type="subcellular location">
    <subcellularLocation>
        <location evidence="1">Membrane</location>
        <topology evidence="1">Multi-pass membrane protein</topology>
    </subcellularLocation>
</comment>
<evidence type="ECO:0000256" key="3">
    <source>
        <dbReference type="ARBA" id="ARBA00022692"/>
    </source>
</evidence>
<dbReference type="Proteomes" id="UP000194577">
    <property type="component" value="Unassembled WGS sequence"/>
</dbReference>
<evidence type="ECO:0000313" key="9">
    <source>
        <dbReference type="Proteomes" id="UP000194577"/>
    </source>
</evidence>
<keyword evidence="9" id="KW-1185">Reference proteome</keyword>
<accession>A0ABX4MG16</accession>
<protein>
    <submittedName>
        <fullName evidence="8">Anion permease</fullName>
    </submittedName>
</protein>
<feature type="region of interest" description="Disordered" evidence="6">
    <location>
        <begin position="1"/>
        <end position="41"/>
    </location>
</feature>
<feature type="transmembrane region" description="Helical" evidence="7">
    <location>
        <begin position="221"/>
        <end position="242"/>
    </location>
</feature>
<organism evidence="8 9">
    <name type="scientific">Actinomyces ruminis</name>
    <dbReference type="NCBI Taxonomy" id="1937003"/>
    <lineage>
        <taxon>Bacteria</taxon>
        <taxon>Bacillati</taxon>
        <taxon>Actinomycetota</taxon>
        <taxon>Actinomycetes</taxon>
        <taxon>Actinomycetales</taxon>
        <taxon>Actinomycetaceae</taxon>
        <taxon>Actinomyces</taxon>
    </lineage>
</organism>
<evidence type="ECO:0000256" key="1">
    <source>
        <dbReference type="ARBA" id="ARBA00004141"/>
    </source>
</evidence>
<feature type="transmembrane region" description="Helical" evidence="7">
    <location>
        <begin position="485"/>
        <end position="509"/>
    </location>
</feature>
<keyword evidence="5 7" id="KW-0472">Membrane</keyword>
<evidence type="ECO:0000313" key="8">
    <source>
        <dbReference type="EMBL" id="PHP52980.1"/>
    </source>
</evidence>
<reference evidence="8 9" key="1">
    <citation type="submission" date="2017-10" db="EMBL/GenBank/DDBJ databases">
        <title>Draft genome sequence of cellulolytic Actinomyces sp CtC72 isolated from cattle rumen fluid.</title>
        <authorList>
            <person name="Joshi A.J."/>
            <person name="Vasudevan G."/>
            <person name="Lanjekar V.B."/>
            <person name="Hivarkar S."/>
            <person name="Engineer A."/>
            <person name="Pore S.D."/>
            <person name="Dhakephalkar P.K."/>
            <person name="Dagar S."/>
        </authorList>
    </citation>
    <scope>NUCLEOTIDE SEQUENCE [LARGE SCALE GENOMIC DNA]</scope>
    <source>
        <strain evidence="9">CtC72</strain>
    </source>
</reference>
<dbReference type="InterPro" id="IPR030676">
    <property type="entry name" value="CitT-rel"/>
</dbReference>
<feature type="transmembrane region" description="Helical" evidence="7">
    <location>
        <begin position="262"/>
        <end position="285"/>
    </location>
</feature>
<feature type="transmembrane region" description="Helical" evidence="7">
    <location>
        <begin position="71"/>
        <end position="88"/>
    </location>
</feature>
<dbReference type="PIRSF" id="PIRSF002457">
    <property type="entry name" value="DASS"/>
    <property type="match status" value="1"/>
</dbReference>
<dbReference type="PANTHER" id="PTHR42826">
    <property type="entry name" value="DICARBOXYLATE TRANSPORTER 2.1, CHLOROPLASTIC"/>
    <property type="match status" value="1"/>
</dbReference>
<evidence type="ECO:0000256" key="2">
    <source>
        <dbReference type="ARBA" id="ARBA00007349"/>
    </source>
</evidence>
<proteinExistence type="inferred from homology"/>
<evidence type="ECO:0000256" key="4">
    <source>
        <dbReference type="ARBA" id="ARBA00022989"/>
    </source>
</evidence>
<keyword evidence="4 7" id="KW-1133">Transmembrane helix</keyword>
<gene>
    <name evidence="8" type="ORF">BW737_005550</name>
</gene>
<comment type="similarity">
    <text evidence="2">Belongs to the SLC13A/DASS transporter (TC 2.A.47) family. DIT1 subfamily.</text>
</comment>
<name>A0ABX4MG16_9ACTO</name>
<feature type="transmembrane region" description="Helical" evidence="7">
    <location>
        <begin position="402"/>
        <end position="423"/>
    </location>
</feature>
<feature type="transmembrane region" description="Helical" evidence="7">
    <location>
        <begin position="337"/>
        <end position="356"/>
    </location>
</feature>
<feature type="transmembrane region" description="Helical" evidence="7">
    <location>
        <begin position="95"/>
        <end position="112"/>
    </location>
</feature>
<feature type="transmembrane region" description="Helical" evidence="7">
    <location>
        <begin position="315"/>
        <end position="331"/>
    </location>
</feature>
<evidence type="ECO:0000256" key="6">
    <source>
        <dbReference type="SAM" id="MobiDB-lite"/>
    </source>
</evidence>